<name>A0A5C6U0L0_9BURK</name>
<protein>
    <submittedName>
        <fullName evidence="1">Uncharacterized protein</fullName>
    </submittedName>
</protein>
<evidence type="ECO:0000313" key="1">
    <source>
        <dbReference type="EMBL" id="TXC65338.1"/>
    </source>
</evidence>
<dbReference type="Proteomes" id="UP000321832">
    <property type="component" value="Unassembled WGS sequence"/>
</dbReference>
<organism evidence="1 2">
    <name type="scientific">Piscinibacter aquaticus</name>
    <dbReference type="NCBI Taxonomy" id="392597"/>
    <lineage>
        <taxon>Bacteria</taxon>
        <taxon>Pseudomonadati</taxon>
        <taxon>Pseudomonadota</taxon>
        <taxon>Betaproteobacteria</taxon>
        <taxon>Burkholderiales</taxon>
        <taxon>Sphaerotilaceae</taxon>
        <taxon>Piscinibacter</taxon>
    </lineage>
</organism>
<dbReference type="AlphaFoldDB" id="A0A5C6U0L0"/>
<reference evidence="1 2" key="1">
    <citation type="submission" date="2019-08" db="EMBL/GenBank/DDBJ databases">
        <authorList>
            <person name="Khan S.A."/>
            <person name="Jeon C.O."/>
            <person name="Jeong S.E."/>
        </authorList>
    </citation>
    <scope>NUCLEOTIDE SEQUENCE [LARGE SCALE GENOMIC DNA]</scope>
    <source>
        <strain evidence="2">IMCC1728</strain>
    </source>
</reference>
<proteinExistence type="predicted"/>
<comment type="caution">
    <text evidence="1">The sequence shown here is derived from an EMBL/GenBank/DDBJ whole genome shotgun (WGS) entry which is preliminary data.</text>
</comment>
<accession>A0A5C6U0L0</accession>
<dbReference type="EMBL" id="VOPW01000001">
    <property type="protein sequence ID" value="TXC65338.1"/>
    <property type="molecule type" value="Genomic_DNA"/>
</dbReference>
<evidence type="ECO:0000313" key="2">
    <source>
        <dbReference type="Proteomes" id="UP000321832"/>
    </source>
</evidence>
<keyword evidence="2" id="KW-1185">Reference proteome</keyword>
<sequence>MDLRDAIEPLAEGVSYLAARGLPIRHVDATGSTAPFLTALTDAAPRAEVILVHAPANELCRLFARSAELARRSGDEAALVRPLLLADDRPASVTHAYAALKLLTQRAGLVVHDLLLGAAPNSPRAERIAIQLATCADDFLGAVLRDWVRIDPATDPSEAPSEGLRRWVREALRLDAQPSAPASLAAPYYVDRPQRAAEARRVMN</sequence>
<gene>
    <name evidence="1" type="ORF">FSC37_02095</name>
</gene>